<evidence type="ECO:0000313" key="1">
    <source>
        <dbReference type="EMBL" id="KAK2563938.1"/>
    </source>
</evidence>
<proteinExistence type="predicted"/>
<comment type="caution">
    <text evidence="1">The sequence shown here is derived from an EMBL/GenBank/DDBJ whole genome shotgun (WGS) entry which is preliminary data.</text>
</comment>
<evidence type="ECO:0000313" key="2">
    <source>
        <dbReference type="Proteomes" id="UP001249851"/>
    </source>
</evidence>
<gene>
    <name evidence="1" type="ORF">P5673_012954</name>
</gene>
<protein>
    <submittedName>
        <fullName evidence="1">Uncharacterized protein</fullName>
    </submittedName>
</protein>
<dbReference type="AlphaFoldDB" id="A0AAD9QMB0"/>
<sequence length="125" mass="13302">MTIDKYSVCTLRRLKQEISNHAELSLAPTAAGNIIGEDEYGDGAVACPLMTVTLNPVSSHRFHRQLTAMLCSSSSGAIYKSSQINYADLLPKIFRAINATVAVPTMAAATPQPMATASAEMDSDP</sequence>
<reference evidence="1" key="1">
    <citation type="journal article" date="2023" name="G3 (Bethesda)">
        <title>Whole genome assembly and annotation of the endangered Caribbean coral Acropora cervicornis.</title>
        <authorList>
            <person name="Selwyn J.D."/>
            <person name="Vollmer S.V."/>
        </authorList>
    </citation>
    <scope>NUCLEOTIDE SEQUENCE</scope>
    <source>
        <strain evidence="1">K2</strain>
    </source>
</reference>
<dbReference type="Proteomes" id="UP001249851">
    <property type="component" value="Unassembled WGS sequence"/>
</dbReference>
<dbReference type="EMBL" id="JARQWQ010000024">
    <property type="protein sequence ID" value="KAK2563938.1"/>
    <property type="molecule type" value="Genomic_DNA"/>
</dbReference>
<keyword evidence="2" id="KW-1185">Reference proteome</keyword>
<accession>A0AAD9QMB0</accession>
<organism evidence="1 2">
    <name type="scientific">Acropora cervicornis</name>
    <name type="common">Staghorn coral</name>
    <dbReference type="NCBI Taxonomy" id="6130"/>
    <lineage>
        <taxon>Eukaryota</taxon>
        <taxon>Metazoa</taxon>
        <taxon>Cnidaria</taxon>
        <taxon>Anthozoa</taxon>
        <taxon>Hexacorallia</taxon>
        <taxon>Scleractinia</taxon>
        <taxon>Astrocoeniina</taxon>
        <taxon>Acroporidae</taxon>
        <taxon>Acropora</taxon>
    </lineage>
</organism>
<reference evidence="1" key="2">
    <citation type="journal article" date="2023" name="Science">
        <title>Genomic signatures of disease resistance in endangered staghorn corals.</title>
        <authorList>
            <person name="Vollmer S.V."/>
            <person name="Selwyn J.D."/>
            <person name="Despard B.A."/>
            <person name="Roesel C.L."/>
        </authorList>
    </citation>
    <scope>NUCLEOTIDE SEQUENCE</scope>
    <source>
        <strain evidence="1">K2</strain>
    </source>
</reference>
<name>A0AAD9QMB0_ACRCE</name>